<keyword evidence="2" id="KW-0223">Dioxygenase</keyword>
<keyword evidence="3" id="KW-1185">Reference proteome</keyword>
<dbReference type="SUPFAM" id="SSF54593">
    <property type="entry name" value="Glyoxalase/Bleomycin resistance protein/Dihydroxybiphenyl dioxygenase"/>
    <property type="match status" value="1"/>
</dbReference>
<name>A0A7W6DI50_9SPHN</name>
<gene>
    <name evidence="2" type="ORF">GGR44_003159</name>
</gene>
<dbReference type="PROSITE" id="PS51819">
    <property type="entry name" value="VOC"/>
    <property type="match status" value="1"/>
</dbReference>
<protein>
    <submittedName>
        <fullName evidence="2">Catechol 2,3-dioxygenase-like lactoylglutathione lyase family enzyme</fullName>
    </submittedName>
</protein>
<evidence type="ECO:0000259" key="1">
    <source>
        <dbReference type="PROSITE" id="PS51819"/>
    </source>
</evidence>
<keyword evidence="2" id="KW-0560">Oxidoreductase</keyword>
<dbReference type="Proteomes" id="UP000552757">
    <property type="component" value="Unassembled WGS sequence"/>
</dbReference>
<comment type="caution">
    <text evidence="2">The sequence shown here is derived from an EMBL/GenBank/DDBJ whole genome shotgun (WGS) entry which is preliminary data.</text>
</comment>
<sequence>MTVQSLDHVNIRVPDPAATKTFLIDVLEMSVSSQRESWISDADGRPIIHLGSIEKPYPTDDWHPPSAGGDSGPVHHVALNCADYGKVAARLEARKVDHFTSAQPGIALRQIFVRIPGGVMLELNFWN</sequence>
<dbReference type="GO" id="GO:0016829">
    <property type="term" value="F:lyase activity"/>
    <property type="evidence" value="ECO:0007669"/>
    <property type="project" value="UniProtKB-KW"/>
</dbReference>
<proteinExistence type="predicted"/>
<keyword evidence="2" id="KW-0456">Lyase</keyword>
<evidence type="ECO:0000313" key="2">
    <source>
        <dbReference type="EMBL" id="MBB3983468.1"/>
    </source>
</evidence>
<feature type="domain" description="VOC" evidence="1">
    <location>
        <begin position="5"/>
        <end position="126"/>
    </location>
</feature>
<dbReference type="InterPro" id="IPR029068">
    <property type="entry name" value="Glyas_Bleomycin-R_OHBP_Dase"/>
</dbReference>
<dbReference type="RefSeq" id="WP_183956408.1">
    <property type="nucleotide sequence ID" value="NZ_JACIEB010000009.1"/>
</dbReference>
<accession>A0A7W6DI50</accession>
<dbReference type="Gene3D" id="3.10.180.10">
    <property type="entry name" value="2,3-Dihydroxybiphenyl 1,2-Dioxygenase, domain 1"/>
    <property type="match status" value="1"/>
</dbReference>
<reference evidence="2 3" key="1">
    <citation type="submission" date="2020-08" db="EMBL/GenBank/DDBJ databases">
        <title>Genomic Encyclopedia of Type Strains, Phase IV (KMG-IV): sequencing the most valuable type-strain genomes for metagenomic binning, comparative biology and taxonomic classification.</title>
        <authorList>
            <person name="Goeker M."/>
        </authorList>
    </citation>
    <scope>NUCLEOTIDE SEQUENCE [LARGE SCALE GENOMIC DNA]</scope>
    <source>
        <strain evidence="2 3">DSM 29348</strain>
    </source>
</reference>
<dbReference type="InterPro" id="IPR037523">
    <property type="entry name" value="VOC_core"/>
</dbReference>
<dbReference type="AlphaFoldDB" id="A0A7W6DI50"/>
<dbReference type="Pfam" id="PF00903">
    <property type="entry name" value="Glyoxalase"/>
    <property type="match status" value="1"/>
</dbReference>
<dbReference type="InterPro" id="IPR004360">
    <property type="entry name" value="Glyas_Fos-R_dOase_dom"/>
</dbReference>
<organism evidence="2 3">
    <name type="scientific">Sphingobium fontiphilum</name>
    <dbReference type="NCBI Taxonomy" id="944425"/>
    <lineage>
        <taxon>Bacteria</taxon>
        <taxon>Pseudomonadati</taxon>
        <taxon>Pseudomonadota</taxon>
        <taxon>Alphaproteobacteria</taxon>
        <taxon>Sphingomonadales</taxon>
        <taxon>Sphingomonadaceae</taxon>
        <taxon>Sphingobium</taxon>
    </lineage>
</organism>
<dbReference type="EMBL" id="JACIEB010000009">
    <property type="protein sequence ID" value="MBB3983468.1"/>
    <property type="molecule type" value="Genomic_DNA"/>
</dbReference>
<evidence type="ECO:0000313" key="3">
    <source>
        <dbReference type="Proteomes" id="UP000552757"/>
    </source>
</evidence>
<dbReference type="GO" id="GO:0051213">
    <property type="term" value="F:dioxygenase activity"/>
    <property type="evidence" value="ECO:0007669"/>
    <property type="project" value="UniProtKB-KW"/>
</dbReference>